<protein>
    <submittedName>
        <fullName evidence="3">Spore coat U domain-containing protein</fullName>
    </submittedName>
</protein>
<feature type="signal peptide" evidence="1">
    <location>
        <begin position="1"/>
        <end position="35"/>
    </location>
</feature>
<dbReference type="EMBL" id="JBHSCR010000014">
    <property type="protein sequence ID" value="MFC4349073.1"/>
    <property type="molecule type" value="Genomic_DNA"/>
</dbReference>
<dbReference type="RefSeq" id="WP_068143871.1">
    <property type="nucleotide sequence ID" value="NZ_JBHSCR010000014.1"/>
</dbReference>
<dbReference type="PANTHER" id="PTHR37089">
    <property type="entry name" value="PROTEIN U-RELATED"/>
    <property type="match status" value="1"/>
</dbReference>
<reference evidence="4" key="1">
    <citation type="journal article" date="2019" name="Int. J. Syst. Evol. Microbiol.">
        <title>The Global Catalogue of Microorganisms (GCM) 10K type strain sequencing project: providing services to taxonomists for standard genome sequencing and annotation.</title>
        <authorList>
            <consortium name="The Broad Institute Genomics Platform"/>
            <consortium name="The Broad Institute Genome Sequencing Center for Infectious Disease"/>
            <person name="Wu L."/>
            <person name="Ma J."/>
        </authorList>
    </citation>
    <scope>NUCLEOTIDE SEQUENCE [LARGE SCALE GENOMIC DNA]</scope>
    <source>
        <strain evidence="4">CGMCC 1.15304</strain>
    </source>
</reference>
<evidence type="ECO:0000313" key="4">
    <source>
        <dbReference type="Proteomes" id="UP001595776"/>
    </source>
</evidence>
<evidence type="ECO:0000256" key="1">
    <source>
        <dbReference type="SAM" id="SignalP"/>
    </source>
</evidence>
<feature type="domain" description="Spore coat protein U/FanG" evidence="2">
    <location>
        <begin position="37"/>
        <end position="170"/>
    </location>
</feature>
<proteinExistence type="predicted"/>
<dbReference type="PANTHER" id="PTHR37089:SF4">
    <property type="entry name" value="EXPORTED PROTEIN"/>
    <property type="match status" value="1"/>
</dbReference>
<evidence type="ECO:0000313" key="3">
    <source>
        <dbReference type="EMBL" id="MFC4349073.1"/>
    </source>
</evidence>
<dbReference type="InterPro" id="IPR007893">
    <property type="entry name" value="Spore_coat_U/FanG"/>
</dbReference>
<dbReference type="InterPro" id="IPR053167">
    <property type="entry name" value="Spore_coat_component"/>
</dbReference>
<dbReference type="Proteomes" id="UP001595776">
    <property type="component" value="Unassembled WGS sequence"/>
</dbReference>
<dbReference type="Pfam" id="PF05229">
    <property type="entry name" value="SCPU"/>
    <property type="match status" value="1"/>
</dbReference>
<name>A0ABV8UCW4_9PROT</name>
<evidence type="ECO:0000259" key="2">
    <source>
        <dbReference type="Pfam" id="PF05229"/>
    </source>
</evidence>
<accession>A0ABV8UCW4</accession>
<feature type="chain" id="PRO_5047067533" evidence="1">
    <location>
        <begin position="36"/>
        <end position="173"/>
    </location>
</feature>
<comment type="caution">
    <text evidence="3">The sequence shown here is derived from an EMBL/GenBank/DDBJ whole genome shotgun (WGS) entry which is preliminary data.</text>
</comment>
<gene>
    <name evidence="3" type="ORF">ACFO5Q_14560</name>
</gene>
<organism evidence="3 4">
    <name type="scientific">Kordiimonas lipolytica</name>
    <dbReference type="NCBI Taxonomy" id="1662421"/>
    <lineage>
        <taxon>Bacteria</taxon>
        <taxon>Pseudomonadati</taxon>
        <taxon>Pseudomonadota</taxon>
        <taxon>Alphaproteobacteria</taxon>
        <taxon>Kordiimonadales</taxon>
        <taxon>Kordiimonadaceae</taxon>
        <taxon>Kordiimonas</taxon>
    </lineage>
</organism>
<keyword evidence="4" id="KW-1185">Reference proteome</keyword>
<dbReference type="SMART" id="SM00972">
    <property type="entry name" value="SCPU"/>
    <property type="match status" value="1"/>
</dbReference>
<keyword evidence="1" id="KW-0732">Signal</keyword>
<sequence length="173" mass="18263">MKYFKTQIRYHVAKFLALVSATLLLGMTATSGASAQTDTFQVTATVNATCSVSATDLAFGVYDPFSATDIDGTVTLTVLCTNTTDYDIGLDEGTGQGATVTTRVMESGANDLTYSLYQNTQRTTVWGDTVGVDTVSDTGTGSNQTFTVYGRLFALQNAAPGSYSDTVTVTVTF</sequence>